<dbReference type="CDD" id="cd02042">
    <property type="entry name" value="ParAB_family"/>
    <property type="match status" value="1"/>
</dbReference>
<evidence type="ECO:0000313" key="3">
    <source>
        <dbReference type="Proteomes" id="UP000197424"/>
    </source>
</evidence>
<dbReference type="InterPro" id="IPR027417">
    <property type="entry name" value="P-loop_NTPase"/>
</dbReference>
<dbReference type="Pfam" id="PF13614">
    <property type="entry name" value="AAA_31"/>
    <property type="match status" value="1"/>
</dbReference>
<dbReference type="InterPro" id="IPR025669">
    <property type="entry name" value="AAA_dom"/>
</dbReference>
<dbReference type="PANTHER" id="PTHR13696">
    <property type="entry name" value="P-LOOP CONTAINING NUCLEOSIDE TRIPHOSPHATE HYDROLASE"/>
    <property type="match status" value="1"/>
</dbReference>
<protein>
    <submittedName>
        <fullName evidence="2">Cobyrinic acid a,c-diamide synthase</fullName>
    </submittedName>
</protein>
<sequence length="267" mass="29958">MTAIRRVVFNQKGGVGKSTLTANLAAIAARHGQRVLVIDLDPQGNLSHYLLGDALPDTQAEHSLLHWFDQTLSFSLFPRPTDSFLHATPFPQLTLMASHPSLGELAPKLEARYKMFKLRDLLAELSDRFDEIWIDTPPALNFFSRSALIACDRCLIPFDCDSFARQALYQLMDNVAEIRADHNPDLRVEGIVVNQFQPRSSLPVRQVTELEAEGLPICRQRISSSVRIRESHEACKPLIHLDARHKLTGEFAALYQELSGCTVQQSS</sequence>
<gene>
    <name evidence="2" type="ORF">LHGZ1_2790</name>
</gene>
<proteinExistence type="predicted"/>
<dbReference type="EMBL" id="CP022115">
    <property type="protein sequence ID" value="ASJ25621.1"/>
    <property type="molecule type" value="Genomic_DNA"/>
</dbReference>
<accession>A0A248LMB2</accession>
<dbReference type="AlphaFoldDB" id="A0A248LMB2"/>
<dbReference type="InterPro" id="IPR050678">
    <property type="entry name" value="DNA_Partitioning_ATPase"/>
</dbReference>
<dbReference type="PANTHER" id="PTHR13696:SF52">
    <property type="entry name" value="PARA FAMILY PROTEIN CT_582"/>
    <property type="match status" value="1"/>
</dbReference>
<dbReference type="Proteomes" id="UP000197424">
    <property type="component" value="Chromosome"/>
</dbReference>
<organism evidence="2 3">
    <name type="scientific">Laribacter hongkongensis</name>
    <dbReference type="NCBI Taxonomy" id="168471"/>
    <lineage>
        <taxon>Bacteria</taxon>
        <taxon>Pseudomonadati</taxon>
        <taxon>Pseudomonadota</taxon>
        <taxon>Betaproteobacteria</taxon>
        <taxon>Neisseriales</taxon>
        <taxon>Aquaspirillaceae</taxon>
        <taxon>Laribacter</taxon>
    </lineage>
</organism>
<reference evidence="3" key="1">
    <citation type="submission" date="2017-06" db="EMBL/GenBank/DDBJ databases">
        <title>Whole genome sequence of Laribacter hongkongensis LHGZ1.</title>
        <authorList>
            <person name="Chen D."/>
            <person name="Wu H."/>
            <person name="Chen J."/>
        </authorList>
    </citation>
    <scope>NUCLEOTIDE SEQUENCE [LARGE SCALE GENOMIC DNA]</scope>
    <source>
        <strain evidence="3">LHGZ1</strain>
    </source>
</reference>
<evidence type="ECO:0000259" key="1">
    <source>
        <dbReference type="Pfam" id="PF13614"/>
    </source>
</evidence>
<dbReference type="Gene3D" id="3.40.50.300">
    <property type="entry name" value="P-loop containing nucleotide triphosphate hydrolases"/>
    <property type="match status" value="1"/>
</dbReference>
<dbReference type="SUPFAM" id="SSF52540">
    <property type="entry name" value="P-loop containing nucleoside triphosphate hydrolases"/>
    <property type="match status" value="1"/>
</dbReference>
<feature type="domain" description="AAA" evidence="1">
    <location>
        <begin position="8"/>
        <end position="187"/>
    </location>
</feature>
<name>A0A248LMB2_9NEIS</name>
<evidence type="ECO:0000313" key="2">
    <source>
        <dbReference type="EMBL" id="ASJ25621.1"/>
    </source>
</evidence>